<dbReference type="InterPro" id="IPR036291">
    <property type="entry name" value="NAD(P)-bd_dom_sf"/>
</dbReference>
<dbReference type="EMBL" id="MFLF01000020">
    <property type="protein sequence ID" value="OGG59096.1"/>
    <property type="molecule type" value="Genomic_DNA"/>
</dbReference>
<dbReference type="Proteomes" id="UP000178794">
    <property type="component" value="Unassembled WGS sequence"/>
</dbReference>
<dbReference type="Gene3D" id="3.40.50.720">
    <property type="entry name" value="NAD(P)-binding Rossmann-like Domain"/>
    <property type="match status" value="1"/>
</dbReference>
<evidence type="ECO:0000313" key="2">
    <source>
        <dbReference type="EMBL" id="OGG59096.1"/>
    </source>
</evidence>
<dbReference type="InterPro" id="IPR001509">
    <property type="entry name" value="Epimerase_deHydtase"/>
</dbReference>
<organism evidence="2 3">
    <name type="scientific">Candidatus Kaiserbacteria bacterium RIFCSPHIGHO2_02_FULL_50_50</name>
    <dbReference type="NCBI Taxonomy" id="1798492"/>
    <lineage>
        <taxon>Bacteria</taxon>
        <taxon>Candidatus Kaiseribacteriota</taxon>
    </lineage>
</organism>
<dbReference type="PANTHER" id="PTHR43245:SF55">
    <property type="entry name" value="NAD(P)-BINDING DOMAIN-CONTAINING PROTEIN"/>
    <property type="match status" value="1"/>
</dbReference>
<protein>
    <recommendedName>
        <fullName evidence="1">NAD-dependent epimerase/dehydratase domain-containing protein</fullName>
    </recommendedName>
</protein>
<evidence type="ECO:0000313" key="3">
    <source>
        <dbReference type="Proteomes" id="UP000178794"/>
    </source>
</evidence>
<dbReference type="InterPro" id="IPR050177">
    <property type="entry name" value="Lipid_A_modif_metabolic_enz"/>
</dbReference>
<dbReference type="PANTHER" id="PTHR43245">
    <property type="entry name" value="BIFUNCTIONAL POLYMYXIN RESISTANCE PROTEIN ARNA"/>
    <property type="match status" value="1"/>
</dbReference>
<dbReference type="Pfam" id="PF01370">
    <property type="entry name" value="Epimerase"/>
    <property type="match status" value="1"/>
</dbReference>
<name>A0A1F6DCF4_9BACT</name>
<dbReference type="SUPFAM" id="SSF51735">
    <property type="entry name" value="NAD(P)-binding Rossmann-fold domains"/>
    <property type="match status" value="1"/>
</dbReference>
<dbReference type="STRING" id="1798492.A3C89_01660"/>
<proteinExistence type="predicted"/>
<gene>
    <name evidence="2" type="ORF">A3C89_01660</name>
</gene>
<sequence>MKIAILGATGYIGRSLALALANDPHAKLVLFVRDLEQAEVMLGALGLPKTVQIRHISTLLRQKVDVVVNATGIGSPRALLSNARAVFEVTESMDALVMAYCERYPGVRVFNISTGAVFGESSGDPITLGTKAVFNPDAVRAADYYAVAKLASELKHRAYAEIPLIDLRLFSFFSTSIDVRETFLLSQIVASVRSGEVFVTSSDDIARDYVTPEALVDVLFFLLGRSPENTAYDLRSAAPVTKLELLEYFARTWNLRVSITGEEQMSPTGKKHAYYSNRTTLADLGCIPKYTSLQGIDRTMRTMR</sequence>
<feature type="domain" description="NAD-dependent epimerase/dehydratase" evidence="1">
    <location>
        <begin position="3"/>
        <end position="230"/>
    </location>
</feature>
<dbReference type="AlphaFoldDB" id="A0A1F6DCF4"/>
<reference evidence="2 3" key="1">
    <citation type="journal article" date="2016" name="Nat. Commun.">
        <title>Thousands of microbial genomes shed light on interconnected biogeochemical processes in an aquifer system.</title>
        <authorList>
            <person name="Anantharaman K."/>
            <person name="Brown C.T."/>
            <person name="Hug L.A."/>
            <person name="Sharon I."/>
            <person name="Castelle C.J."/>
            <person name="Probst A.J."/>
            <person name="Thomas B.C."/>
            <person name="Singh A."/>
            <person name="Wilkins M.J."/>
            <person name="Karaoz U."/>
            <person name="Brodie E.L."/>
            <person name="Williams K.H."/>
            <person name="Hubbard S.S."/>
            <person name="Banfield J.F."/>
        </authorList>
    </citation>
    <scope>NUCLEOTIDE SEQUENCE [LARGE SCALE GENOMIC DNA]</scope>
</reference>
<accession>A0A1F6DCF4</accession>
<evidence type="ECO:0000259" key="1">
    <source>
        <dbReference type="Pfam" id="PF01370"/>
    </source>
</evidence>
<comment type="caution">
    <text evidence="2">The sequence shown here is derived from an EMBL/GenBank/DDBJ whole genome shotgun (WGS) entry which is preliminary data.</text>
</comment>